<accession>A0ABQ6QR19</accession>
<comment type="caution">
    <text evidence="2">The sequence shown here is derived from an EMBL/GenBank/DDBJ whole genome shotgun (WGS) entry which is preliminary data.</text>
</comment>
<organism evidence="2 3">
    <name type="scientific">Corallococcus caeni</name>
    <dbReference type="NCBI Taxonomy" id="3082388"/>
    <lineage>
        <taxon>Bacteria</taxon>
        <taxon>Pseudomonadati</taxon>
        <taxon>Myxococcota</taxon>
        <taxon>Myxococcia</taxon>
        <taxon>Myxococcales</taxon>
        <taxon>Cystobacterineae</taxon>
        <taxon>Myxococcaceae</taxon>
        <taxon>Corallococcus</taxon>
    </lineage>
</organism>
<protein>
    <submittedName>
        <fullName evidence="2">Uncharacterized protein</fullName>
    </submittedName>
</protein>
<dbReference type="Proteomes" id="UP001342631">
    <property type="component" value="Unassembled WGS sequence"/>
</dbReference>
<feature type="region of interest" description="Disordered" evidence="1">
    <location>
        <begin position="1"/>
        <end position="24"/>
    </location>
</feature>
<name>A0ABQ6QR19_9BACT</name>
<proteinExistence type="predicted"/>
<reference evidence="2 3" key="1">
    <citation type="journal article" date="2024" name="Arch. Microbiol.">
        <title>Corallococcus caeni sp. nov., a novel myxobacterium isolated from activated sludge.</title>
        <authorList>
            <person name="Tomita S."/>
            <person name="Nakai R."/>
            <person name="Kuroda K."/>
            <person name="Kurashita H."/>
            <person name="Hatamoto M."/>
            <person name="Yamaguchi T."/>
            <person name="Narihiro T."/>
        </authorList>
    </citation>
    <scope>NUCLEOTIDE SEQUENCE [LARGE SCALE GENOMIC DNA]</scope>
    <source>
        <strain evidence="2 3">NO1</strain>
    </source>
</reference>
<keyword evidence="3" id="KW-1185">Reference proteome</keyword>
<feature type="compositionally biased region" description="Gly residues" evidence="1">
    <location>
        <begin position="14"/>
        <end position="24"/>
    </location>
</feature>
<evidence type="ECO:0000313" key="2">
    <source>
        <dbReference type="EMBL" id="GMU06460.1"/>
    </source>
</evidence>
<sequence length="120" mass="12028">MSPTPVASVSDGGPPVGWGVASGPGGATVTGFASPCSRRIASPFTALSKASRTTLRGGAGCGPTCAPGGHCAGVLRVAPVADDGVKNENGWLWMRDMDFPLWAPSALMKPVSGPAAFRMS</sequence>
<evidence type="ECO:0000256" key="1">
    <source>
        <dbReference type="SAM" id="MobiDB-lite"/>
    </source>
</evidence>
<evidence type="ECO:0000313" key="3">
    <source>
        <dbReference type="Proteomes" id="UP001342631"/>
    </source>
</evidence>
<dbReference type="EMBL" id="BTTX01000002">
    <property type="protein sequence ID" value="GMU06460.1"/>
    <property type="molecule type" value="Genomic_DNA"/>
</dbReference>
<gene>
    <name evidence="2" type="ORF">ASNO1_27130</name>
</gene>